<keyword evidence="4" id="KW-1185">Reference proteome</keyword>
<evidence type="ECO:0000313" key="4">
    <source>
        <dbReference type="Proteomes" id="UP000316968"/>
    </source>
</evidence>
<name>A0A4Y6V261_SACBS</name>
<evidence type="ECO:0000256" key="2">
    <source>
        <dbReference type="ARBA" id="ARBA00022801"/>
    </source>
</evidence>
<sequence length="186" mass="21544">MTDSNAAAQREKRRSPWFRTGLNVRYQETDKMGVVYHANYLNWFEIGRTEMIRSIGLSYREIEEHGLYLPVIDVRSRFVQPARYDDRVWIYVRISGFSPLRLEYEYEIRRCEQGEAWSAEPAGFGEEAPLPGTLLNIGTTEHVWLNADWKPARLSKAAPEAYARLAEWISGPKPANRQEGGHPDEK</sequence>
<proteinExistence type="inferred from homology"/>
<dbReference type="InterPro" id="IPR006684">
    <property type="entry name" value="YbgC/YbaW"/>
</dbReference>
<gene>
    <name evidence="3" type="ORF">FFV09_17990</name>
</gene>
<reference evidence="3 4" key="1">
    <citation type="submission" date="2019-06" db="EMBL/GenBank/DDBJ databases">
        <title>Saccharibacillus brassicae sp. nov., an endophytic bacterium isolated from Chinese cabbage seeds (Brassica pekinensis).</title>
        <authorList>
            <person name="Jiang L."/>
            <person name="Lee J."/>
            <person name="Kim S.W."/>
        </authorList>
    </citation>
    <scope>NUCLEOTIDE SEQUENCE [LARGE SCALE GENOMIC DNA]</scope>
    <source>
        <strain evidence="4">KCTC 43072 / ATSA2</strain>
    </source>
</reference>
<dbReference type="RefSeq" id="WP_141449109.1">
    <property type="nucleotide sequence ID" value="NZ_CP041217.1"/>
</dbReference>
<dbReference type="KEGG" id="saca:FFV09_17990"/>
<dbReference type="Gene3D" id="3.10.129.10">
    <property type="entry name" value="Hotdog Thioesterase"/>
    <property type="match status" value="1"/>
</dbReference>
<dbReference type="PIRSF" id="PIRSF003230">
    <property type="entry name" value="YbgC"/>
    <property type="match status" value="1"/>
</dbReference>
<dbReference type="InterPro" id="IPR050563">
    <property type="entry name" value="4-hydroxybenzoyl-CoA_TE"/>
</dbReference>
<comment type="similarity">
    <text evidence="1">Belongs to the 4-hydroxybenzoyl-CoA thioesterase family.</text>
</comment>
<dbReference type="AlphaFoldDB" id="A0A4Y6V261"/>
<protein>
    <submittedName>
        <fullName evidence="3">Acyl-CoA thioesterase</fullName>
    </submittedName>
</protein>
<dbReference type="EMBL" id="CP041217">
    <property type="protein sequence ID" value="QDH22567.1"/>
    <property type="molecule type" value="Genomic_DNA"/>
</dbReference>
<dbReference type="InterPro" id="IPR029069">
    <property type="entry name" value="HotDog_dom_sf"/>
</dbReference>
<evidence type="ECO:0000256" key="1">
    <source>
        <dbReference type="ARBA" id="ARBA00005953"/>
    </source>
</evidence>
<dbReference type="Pfam" id="PF13279">
    <property type="entry name" value="4HBT_2"/>
    <property type="match status" value="1"/>
</dbReference>
<dbReference type="Proteomes" id="UP000316968">
    <property type="component" value="Chromosome"/>
</dbReference>
<dbReference type="GO" id="GO:0047617">
    <property type="term" value="F:fatty acyl-CoA hydrolase activity"/>
    <property type="evidence" value="ECO:0007669"/>
    <property type="project" value="TreeGrafter"/>
</dbReference>
<evidence type="ECO:0000313" key="3">
    <source>
        <dbReference type="EMBL" id="QDH22567.1"/>
    </source>
</evidence>
<dbReference type="SUPFAM" id="SSF54637">
    <property type="entry name" value="Thioesterase/thiol ester dehydrase-isomerase"/>
    <property type="match status" value="1"/>
</dbReference>
<dbReference type="PANTHER" id="PTHR31793">
    <property type="entry name" value="4-HYDROXYBENZOYL-COA THIOESTERASE FAMILY MEMBER"/>
    <property type="match status" value="1"/>
</dbReference>
<dbReference type="PANTHER" id="PTHR31793:SF27">
    <property type="entry name" value="NOVEL THIOESTERASE SUPERFAMILY DOMAIN AND SAPOSIN A-TYPE DOMAIN CONTAINING PROTEIN (0610012H03RIK)"/>
    <property type="match status" value="1"/>
</dbReference>
<organism evidence="3 4">
    <name type="scientific">Saccharibacillus brassicae</name>
    <dbReference type="NCBI Taxonomy" id="2583377"/>
    <lineage>
        <taxon>Bacteria</taxon>
        <taxon>Bacillati</taxon>
        <taxon>Bacillota</taxon>
        <taxon>Bacilli</taxon>
        <taxon>Bacillales</taxon>
        <taxon>Paenibacillaceae</taxon>
        <taxon>Saccharibacillus</taxon>
    </lineage>
</organism>
<keyword evidence="2" id="KW-0378">Hydrolase</keyword>
<dbReference type="CDD" id="cd00586">
    <property type="entry name" value="4HBT"/>
    <property type="match status" value="1"/>
</dbReference>
<dbReference type="NCBIfam" id="TIGR00051">
    <property type="entry name" value="YbgC/FadM family acyl-CoA thioesterase"/>
    <property type="match status" value="1"/>
</dbReference>
<accession>A0A4Y6V261</accession>
<dbReference type="OrthoDB" id="9800856at2"/>